<comment type="caution">
    <text evidence="2">The sequence shown here is derived from an EMBL/GenBank/DDBJ whole genome shotgun (WGS) entry which is preliminary data.</text>
</comment>
<feature type="region of interest" description="Disordered" evidence="1">
    <location>
        <begin position="170"/>
        <end position="204"/>
    </location>
</feature>
<evidence type="ECO:0000313" key="3">
    <source>
        <dbReference type="Proteomes" id="UP000738359"/>
    </source>
</evidence>
<reference evidence="2" key="1">
    <citation type="journal article" date="2020" name="Fungal Divers.">
        <title>Resolving the Mortierellaceae phylogeny through synthesis of multi-gene phylogenetics and phylogenomics.</title>
        <authorList>
            <person name="Vandepol N."/>
            <person name="Liber J."/>
            <person name="Desiro A."/>
            <person name="Na H."/>
            <person name="Kennedy M."/>
            <person name="Barry K."/>
            <person name="Grigoriev I.V."/>
            <person name="Miller A.N."/>
            <person name="O'Donnell K."/>
            <person name="Stajich J.E."/>
            <person name="Bonito G."/>
        </authorList>
    </citation>
    <scope>NUCLEOTIDE SEQUENCE</scope>
    <source>
        <strain evidence="2">CK1249</strain>
    </source>
</reference>
<evidence type="ECO:0000256" key="1">
    <source>
        <dbReference type="SAM" id="MobiDB-lite"/>
    </source>
</evidence>
<accession>A0A9P6IYP4</accession>
<gene>
    <name evidence="2" type="ORF">BGZ70_000315</name>
</gene>
<name>A0A9P6IYP4_MORAP</name>
<proteinExistence type="predicted"/>
<dbReference type="Proteomes" id="UP000738359">
    <property type="component" value="Unassembled WGS sequence"/>
</dbReference>
<dbReference type="OrthoDB" id="2399019at2759"/>
<organism evidence="2 3">
    <name type="scientific">Mortierella alpina</name>
    <name type="common">Oleaginous fungus</name>
    <name type="synonym">Mortierella renispora</name>
    <dbReference type="NCBI Taxonomy" id="64518"/>
    <lineage>
        <taxon>Eukaryota</taxon>
        <taxon>Fungi</taxon>
        <taxon>Fungi incertae sedis</taxon>
        <taxon>Mucoromycota</taxon>
        <taxon>Mortierellomycotina</taxon>
        <taxon>Mortierellomycetes</taxon>
        <taxon>Mortierellales</taxon>
        <taxon>Mortierellaceae</taxon>
        <taxon>Mortierella</taxon>
    </lineage>
</organism>
<protein>
    <submittedName>
        <fullName evidence="2">Uncharacterized protein</fullName>
    </submittedName>
</protein>
<keyword evidence="3" id="KW-1185">Reference proteome</keyword>
<dbReference type="EMBL" id="JAAAHY010001057">
    <property type="protein sequence ID" value="KAF9953246.1"/>
    <property type="molecule type" value="Genomic_DNA"/>
</dbReference>
<feature type="region of interest" description="Disordered" evidence="1">
    <location>
        <begin position="120"/>
        <end position="145"/>
    </location>
</feature>
<evidence type="ECO:0000313" key="2">
    <source>
        <dbReference type="EMBL" id="KAF9953246.1"/>
    </source>
</evidence>
<dbReference type="AlphaFoldDB" id="A0A9P6IYP4"/>
<sequence length="215" mass="24090">MSFNEVAALMRSQEQVRDILTNEYEDQQDRAQKNKSTQAGPVNKRDIHIQTLWNQSNGSLDSFLVLLGQAHQQVLANIHSLCSAVKQIPDGWDMEIAEPDPYSTASKRKAQQQAISFFEDDMDDPPAEASRPSKRQQGGGPLRSRHREVVRANGATNGPFVRPQLVRNGSRTLPQASGRAIPRLSRARSKTEGPIPRLTRSRSQVDETAQFFMLE</sequence>